<name>G8TT06_SULAD</name>
<keyword evidence="1" id="KW-0812">Transmembrane</keyword>
<feature type="signal peptide" evidence="2">
    <location>
        <begin position="1"/>
        <end position="19"/>
    </location>
</feature>
<evidence type="ECO:0000256" key="2">
    <source>
        <dbReference type="SAM" id="SignalP"/>
    </source>
</evidence>
<proteinExistence type="predicted"/>
<dbReference type="AlphaFoldDB" id="G8TT06"/>
<evidence type="ECO:0000313" key="4">
    <source>
        <dbReference type="Proteomes" id="UP000005439"/>
    </source>
</evidence>
<dbReference type="PATRIC" id="fig|679936.5.peg.2201"/>
<evidence type="ECO:0008006" key="5">
    <source>
        <dbReference type="Google" id="ProtNLM"/>
    </source>
</evidence>
<feature type="transmembrane region" description="Helical" evidence="1">
    <location>
        <begin position="780"/>
        <end position="801"/>
    </location>
</feature>
<dbReference type="KEGG" id="sap:Sulac_2135"/>
<keyword evidence="1" id="KW-0472">Membrane</keyword>
<protein>
    <recommendedName>
        <fullName evidence="5">Copper amine oxidase</fullName>
    </recommendedName>
</protein>
<sequence length="807" mass="85884">MNSWMKIAGAALFSAGMIAAPVATTFAASSPAGVQAVTPAVTLRANLDQLLSEHALLLAMRMDALYAGNTALTEALDQAMMQNTAALTAAVSKLYGTQTGNAFEQLWNQHRYFFSYVEAMRGENQAQNRLTFYKNQFSQFLAGANPHLSESTLSTVLQDHINQITQAFNDYAGGNDAAATAELVQADNLMFTAGDYLAGGIAAQFPQKFGTTGPDTAAVNLQAGLDQLLGEHAILLELAMQALYAGNTSLYQAYMTQMDANTALLTQAVSGIYGPSAGQAFQSLWNHHQEFFNYVDAVKSGNSAAAAQAQTLLTQYKNQFSQFLAQANPHLSESTLSTVLQDHVNQITQAFQDYVDGNASAAAAELMQDYQLMFTAGGYLANGIVAQFPSKFDNTQIGTPAGNLRITLDQLLGEHAVLLELAMRALYAGNTAAYDGYMAQMDQNTQALTAAVSSIYGSAAGQQFEALWNQHQYFFTYARDALAAEADQATLTRYKNQFADVLAQLNPHFSAATLSAVLQDHINQEIQAFNDFADGNVSGAAQETTAAYQLMFTAGDYLATGFAEQFPTTFGNSSPNTPTGNLVASLDALLGLHAVALEGAMLSTYAHNPVGTAVFMNLMDQNTAQLTQAISGIYGAAAGQAFASLWNQHKYFLTYAADIQAGDTQAANEAQTSLTAYKNQFSAFLAKANPYLNEGTLSTVLQDHINQITSAFTDAVQGNDAAAVTTMEQAYGTMFTAGQYLAQGIVSQFPAKFAAANSSVTPPATNTPSMVKGATSPVTGLPILPLMGMGAGLLLTGGWLARRPRVR</sequence>
<dbReference type="STRING" id="679936.Sulac_2135"/>
<gene>
    <name evidence="3" type="ordered locus">Sulac_2135</name>
</gene>
<keyword evidence="4" id="KW-1185">Reference proteome</keyword>
<reference evidence="3 4" key="2">
    <citation type="journal article" date="2012" name="Stand. Genomic Sci.">
        <title>Complete genome sequence of the moderately thermophilic mineral-sulfide-oxidizing firmicute Sulfobacillus acidophilus type strain (NAL(T)).</title>
        <authorList>
            <person name="Anderson I."/>
            <person name="Chertkov O."/>
            <person name="Chen A."/>
            <person name="Saunders E."/>
            <person name="Lapidus A."/>
            <person name="Nolan M."/>
            <person name="Lucas S."/>
            <person name="Hammon N."/>
            <person name="Deshpande S."/>
            <person name="Cheng J.F."/>
            <person name="Han C."/>
            <person name="Tapia R."/>
            <person name="Goodwin L.A."/>
            <person name="Pitluck S."/>
            <person name="Liolios K."/>
            <person name="Pagani I."/>
            <person name="Ivanova N."/>
            <person name="Mikhailova N."/>
            <person name="Pati A."/>
            <person name="Palaniappan K."/>
            <person name="Land M."/>
            <person name="Pan C."/>
            <person name="Rohde M."/>
            <person name="Pukall R."/>
            <person name="Goker M."/>
            <person name="Detter J.C."/>
            <person name="Woyke T."/>
            <person name="Bristow J."/>
            <person name="Eisen J.A."/>
            <person name="Markowitz V."/>
            <person name="Hugenholtz P."/>
            <person name="Kyrpides N.C."/>
            <person name="Klenk H.P."/>
            <person name="Mavromatis K."/>
        </authorList>
    </citation>
    <scope>NUCLEOTIDE SEQUENCE [LARGE SCALE GENOMIC DNA]</scope>
    <source>
        <strain evidence="4">ATCC 700253 / DSM 10332 / NAL</strain>
    </source>
</reference>
<evidence type="ECO:0000256" key="1">
    <source>
        <dbReference type="SAM" id="Phobius"/>
    </source>
</evidence>
<dbReference type="EMBL" id="CP003179">
    <property type="protein sequence ID" value="AEW05621.1"/>
    <property type="molecule type" value="Genomic_DNA"/>
</dbReference>
<organism evidence="3 4">
    <name type="scientific">Sulfobacillus acidophilus (strain ATCC 700253 / DSM 10332 / NAL)</name>
    <dbReference type="NCBI Taxonomy" id="679936"/>
    <lineage>
        <taxon>Bacteria</taxon>
        <taxon>Bacillati</taxon>
        <taxon>Bacillota</taxon>
        <taxon>Clostridia</taxon>
        <taxon>Eubacteriales</taxon>
        <taxon>Clostridiales Family XVII. Incertae Sedis</taxon>
        <taxon>Sulfobacillus</taxon>
    </lineage>
</organism>
<feature type="chain" id="PRO_5038747427" description="Copper amine oxidase" evidence="2">
    <location>
        <begin position="20"/>
        <end position="807"/>
    </location>
</feature>
<dbReference type="HOGENOM" id="CLU_350513_0_0_9"/>
<accession>G8TT06</accession>
<keyword evidence="2" id="KW-0732">Signal</keyword>
<dbReference type="Proteomes" id="UP000005439">
    <property type="component" value="Chromosome"/>
</dbReference>
<reference evidence="4" key="1">
    <citation type="submission" date="2011-12" db="EMBL/GenBank/DDBJ databases">
        <title>The complete genome of chromosome of Sulfobacillus acidophilus DSM 10332.</title>
        <authorList>
            <person name="Lucas S."/>
            <person name="Han J."/>
            <person name="Lapidus A."/>
            <person name="Bruce D."/>
            <person name="Goodwin L."/>
            <person name="Pitluck S."/>
            <person name="Peters L."/>
            <person name="Kyrpides N."/>
            <person name="Mavromatis K."/>
            <person name="Ivanova N."/>
            <person name="Mikhailova N."/>
            <person name="Chertkov O."/>
            <person name="Saunders E."/>
            <person name="Detter J.C."/>
            <person name="Tapia R."/>
            <person name="Han C."/>
            <person name="Land M."/>
            <person name="Hauser L."/>
            <person name="Markowitz V."/>
            <person name="Cheng J.-F."/>
            <person name="Hugenholtz P."/>
            <person name="Woyke T."/>
            <person name="Wu D."/>
            <person name="Pukall R."/>
            <person name="Gehrich-Schroeter G."/>
            <person name="Schneider S."/>
            <person name="Klenk H.-P."/>
            <person name="Eisen J.A."/>
        </authorList>
    </citation>
    <scope>NUCLEOTIDE SEQUENCE [LARGE SCALE GENOMIC DNA]</scope>
    <source>
        <strain evidence="4">ATCC 700253 / DSM 10332 / NAL</strain>
    </source>
</reference>
<evidence type="ECO:0000313" key="3">
    <source>
        <dbReference type="EMBL" id="AEW05621.1"/>
    </source>
</evidence>
<keyword evidence="1" id="KW-1133">Transmembrane helix</keyword>